<organism evidence="1">
    <name type="scientific">Hordeum vulgare</name>
    <name type="common">Barley</name>
    <dbReference type="NCBI Taxonomy" id="4513"/>
    <lineage>
        <taxon>Eukaryota</taxon>
        <taxon>Viridiplantae</taxon>
        <taxon>Streptophyta</taxon>
        <taxon>Embryophyta</taxon>
        <taxon>Tracheophyta</taxon>
        <taxon>Spermatophyta</taxon>
        <taxon>Magnoliopsida</taxon>
        <taxon>Liliopsida</taxon>
        <taxon>Poales</taxon>
        <taxon>Poaceae</taxon>
        <taxon>BOP clade</taxon>
        <taxon>Pooideae</taxon>
        <taxon>Triticodae</taxon>
        <taxon>Triticeae</taxon>
        <taxon>Hordeinae</taxon>
        <taxon>Hordeum</taxon>
    </lineage>
</organism>
<sequence length="10" mass="1350">MLKYLINLRW</sequence>
<dbReference type="EMBL" id="AF523679">
    <property type="protein sequence ID" value="AAO16003.1"/>
    <property type="molecule type" value="mRNA"/>
</dbReference>
<evidence type="ECO:0000313" key="1">
    <source>
        <dbReference type="EMBL" id="AAO16003.1"/>
    </source>
</evidence>
<accession>Q8GZC8</accession>
<proteinExistence type="evidence at transcript level"/>
<protein>
    <submittedName>
        <fullName evidence="1">MLA13uORF 2a</fullName>
    </submittedName>
</protein>
<name>Q8GZC8_HORVU</name>
<reference evidence="1" key="1">
    <citation type="journal article" date="2003" name="Plant Physiol.">
        <title>Powdery mildew-induced Mla mRNAs are alternatively spliced and contain multiple upstream open reading frames.</title>
        <authorList>
            <person name="Halterman D.A."/>
            <person name="Wei F."/>
            <person name="Wise R.P."/>
        </authorList>
    </citation>
    <scope>NUCLEOTIDE SEQUENCE</scope>
</reference>